<feature type="signal peptide" evidence="2">
    <location>
        <begin position="1"/>
        <end position="20"/>
    </location>
</feature>
<organism evidence="3 4">
    <name type="scientific">Vibrio nereis</name>
    <dbReference type="NCBI Taxonomy" id="693"/>
    <lineage>
        <taxon>Bacteria</taxon>
        <taxon>Pseudomonadati</taxon>
        <taxon>Pseudomonadota</taxon>
        <taxon>Gammaproteobacteria</taxon>
        <taxon>Vibrionales</taxon>
        <taxon>Vibrionaceae</taxon>
        <taxon>Vibrio</taxon>
    </lineage>
</organism>
<keyword evidence="1" id="KW-0472">Membrane</keyword>
<name>A0A0M0HJA3_VIBNE</name>
<accession>A0A0M0HJA3</accession>
<keyword evidence="2" id="KW-0732">Signal</keyword>
<dbReference type="OrthoDB" id="5900843at2"/>
<feature type="transmembrane region" description="Helical" evidence="1">
    <location>
        <begin position="110"/>
        <end position="130"/>
    </location>
</feature>
<dbReference type="PATRIC" id="fig|693.5.peg.3715"/>
<gene>
    <name evidence="3" type="ORF">AKJ17_18285</name>
</gene>
<evidence type="ECO:0008006" key="5">
    <source>
        <dbReference type="Google" id="ProtNLM"/>
    </source>
</evidence>
<feature type="transmembrane region" description="Helical" evidence="1">
    <location>
        <begin position="31"/>
        <end position="50"/>
    </location>
</feature>
<proteinExistence type="predicted"/>
<keyword evidence="1" id="KW-0812">Transmembrane</keyword>
<evidence type="ECO:0000256" key="2">
    <source>
        <dbReference type="SAM" id="SignalP"/>
    </source>
</evidence>
<keyword evidence="4" id="KW-1185">Reference proteome</keyword>
<dbReference type="AlphaFoldDB" id="A0A0M0HJA3"/>
<evidence type="ECO:0000313" key="4">
    <source>
        <dbReference type="Proteomes" id="UP000037515"/>
    </source>
</evidence>
<protein>
    <recommendedName>
        <fullName evidence="5">Transmembrane protein</fullName>
    </recommendedName>
</protein>
<dbReference type="Proteomes" id="UP000037515">
    <property type="component" value="Unassembled WGS sequence"/>
</dbReference>
<evidence type="ECO:0000313" key="3">
    <source>
        <dbReference type="EMBL" id="KOO01862.1"/>
    </source>
</evidence>
<dbReference type="EMBL" id="LHPJ01000033">
    <property type="protein sequence ID" value="KOO01862.1"/>
    <property type="molecule type" value="Genomic_DNA"/>
</dbReference>
<dbReference type="STRING" id="693.AKJ17_18285"/>
<comment type="caution">
    <text evidence="3">The sequence shown here is derived from an EMBL/GenBank/DDBJ whole genome shotgun (WGS) entry which is preliminary data.</text>
</comment>
<dbReference type="RefSeq" id="WP_053397229.1">
    <property type="nucleotide sequence ID" value="NZ_LHPJ01000033.1"/>
</dbReference>
<feature type="transmembrane region" description="Helical" evidence="1">
    <location>
        <begin position="57"/>
        <end position="80"/>
    </location>
</feature>
<evidence type="ECO:0000256" key="1">
    <source>
        <dbReference type="SAM" id="Phobius"/>
    </source>
</evidence>
<feature type="chain" id="PRO_5005599942" description="Transmembrane protein" evidence="2">
    <location>
        <begin position="21"/>
        <end position="136"/>
    </location>
</feature>
<sequence length="136" mass="15025">MYSSILIVLFGLLVSLGAVAGTCTQGDDGRFYASIMYGSVLFILIIVKLLRENRDSIFIWITPLIALLVAISVTSVWASFVIETTIEGHHLCGKEFDSHLGESGVLSRSIPTLHIVFSLAIFMLSFWKLMRVKTGK</sequence>
<keyword evidence="1" id="KW-1133">Transmembrane helix</keyword>
<reference evidence="4" key="1">
    <citation type="submission" date="2015-08" db="EMBL/GenBank/DDBJ databases">
        <title>Vibrio galatheae sp. nov., a novel member of the Vibrionaceae family isolated from the Solomon Islands.</title>
        <authorList>
            <person name="Giubergia S."/>
            <person name="Machado H."/>
            <person name="Mateiu R.V."/>
            <person name="Gram L."/>
        </authorList>
    </citation>
    <scope>NUCLEOTIDE SEQUENCE [LARGE SCALE GENOMIC DNA]</scope>
    <source>
        <strain evidence="4">DSM 19584</strain>
    </source>
</reference>